<dbReference type="RefSeq" id="WP_208402860.1">
    <property type="nucleotide sequence ID" value="NZ_BAAAEV010000001.1"/>
</dbReference>
<reference evidence="2 3" key="1">
    <citation type="submission" date="2020-03" db="EMBL/GenBank/DDBJ databases">
        <title>Genomic Encyclopedia of Type Strains, Phase IV (KMG-IV): sequencing the most valuable type-strain genomes for metagenomic binning, comparative biology and taxonomic classification.</title>
        <authorList>
            <person name="Goeker M."/>
        </authorList>
    </citation>
    <scope>NUCLEOTIDE SEQUENCE [LARGE SCALE GENOMIC DNA]</scope>
    <source>
        <strain evidence="2 3">DSM 22753</strain>
    </source>
</reference>
<keyword evidence="3" id="KW-1185">Reference proteome</keyword>
<gene>
    <name evidence="2" type="ORF">FHT01_001859</name>
</gene>
<proteinExistence type="predicted"/>
<dbReference type="Proteomes" id="UP000788153">
    <property type="component" value="Unassembled WGS sequence"/>
</dbReference>
<dbReference type="SMART" id="SM00151">
    <property type="entry name" value="SWIB"/>
    <property type="match status" value="1"/>
</dbReference>
<dbReference type="InterPro" id="IPR036885">
    <property type="entry name" value="SWIB_MDM2_dom_sf"/>
</dbReference>
<dbReference type="Pfam" id="PF02201">
    <property type="entry name" value="SWIB"/>
    <property type="match status" value="1"/>
</dbReference>
<sequence>MTDGSNKVGMEASEGTVTPSPALALILGSADPLPHSAVAGRVWAYIKANNLQDPNDKREIIADPALEAALGKSRVTMFELPGLLDAQLR</sequence>
<dbReference type="PANTHER" id="PTHR13844">
    <property type="entry name" value="SWI/SNF-RELATED MATRIX-ASSOCIATED ACTIN-DEPENDENT REGULATOR OF CHROMATIN SUBFAMILY D"/>
    <property type="match status" value="1"/>
</dbReference>
<dbReference type="InterPro" id="IPR003121">
    <property type="entry name" value="SWIB_MDM2_domain"/>
</dbReference>
<dbReference type="SUPFAM" id="SSF47592">
    <property type="entry name" value="SWIB/MDM2 domain"/>
    <property type="match status" value="1"/>
</dbReference>
<dbReference type="CDD" id="cd10567">
    <property type="entry name" value="SWIB-MDM2_like"/>
    <property type="match status" value="1"/>
</dbReference>
<evidence type="ECO:0000313" key="2">
    <source>
        <dbReference type="EMBL" id="NIJ24317.1"/>
    </source>
</evidence>
<evidence type="ECO:0000313" key="3">
    <source>
        <dbReference type="Proteomes" id="UP000788153"/>
    </source>
</evidence>
<evidence type="ECO:0000259" key="1">
    <source>
        <dbReference type="PROSITE" id="PS51925"/>
    </source>
</evidence>
<dbReference type="InterPro" id="IPR019835">
    <property type="entry name" value="SWIB_domain"/>
</dbReference>
<dbReference type="Gene3D" id="1.10.245.10">
    <property type="entry name" value="SWIB/MDM2 domain"/>
    <property type="match status" value="1"/>
</dbReference>
<organism evidence="2 3">
    <name type="scientific">Sphingomonas japonica</name>
    <dbReference type="NCBI Taxonomy" id="511662"/>
    <lineage>
        <taxon>Bacteria</taxon>
        <taxon>Pseudomonadati</taxon>
        <taxon>Pseudomonadota</taxon>
        <taxon>Alphaproteobacteria</taxon>
        <taxon>Sphingomonadales</taxon>
        <taxon>Sphingomonadaceae</taxon>
        <taxon>Sphingomonas</taxon>
    </lineage>
</organism>
<protein>
    <submittedName>
        <fullName evidence="2">Chromatin remodeling complex protein RSC6</fullName>
    </submittedName>
</protein>
<feature type="domain" description="DM2" evidence="1">
    <location>
        <begin position="12"/>
        <end position="89"/>
    </location>
</feature>
<dbReference type="EMBL" id="JAASQP010000001">
    <property type="protein sequence ID" value="NIJ24317.1"/>
    <property type="molecule type" value="Genomic_DNA"/>
</dbReference>
<comment type="caution">
    <text evidence="2">The sequence shown here is derived from an EMBL/GenBank/DDBJ whole genome shotgun (WGS) entry which is preliminary data.</text>
</comment>
<dbReference type="PROSITE" id="PS51925">
    <property type="entry name" value="SWIB_MDM2"/>
    <property type="match status" value="1"/>
</dbReference>
<accession>A0ABX0U6B9</accession>
<name>A0ABX0U6B9_9SPHN</name>